<sequence>MRIPVKCIVNLHWISEYHYLKIEILLLKISKKTVKTHVKKEKVHSFIELYLHGLAGVIGLGILVIPLFIALVYGGIFSIYLVIGAGFLALLIGMLIYDISITHNHDPYNFLKNTIKKEYSFIFAFLLLISFIITITAAGIASVGDFLFSLD</sequence>
<dbReference type="EMBL" id="GG745558">
    <property type="protein sequence ID" value="EFD92629.1"/>
    <property type="molecule type" value="Genomic_DNA"/>
</dbReference>
<keyword evidence="1" id="KW-0812">Transmembrane</keyword>
<dbReference type="Proteomes" id="UP000009376">
    <property type="component" value="Unassembled WGS sequence"/>
</dbReference>
<reference evidence="2 3" key="1">
    <citation type="journal article" date="2010" name="Proc. Natl. Acad. Sci. U.S.A.">
        <title>Enigmatic, ultrasmall, uncultivated Archaea.</title>
        <authorList>
            <person name="Baker B.J."/>
            <person name="Comolli L.R."/>
            <person name="Dick G.J."/>
            <person name="Hauser L.J."/>
            <person name="Hyatt D."/>
            <person name="Dill B.D."/>
            <person name="Land M.L."/>
            <person name="Verberkmoes N.C."/>
            <person name="Hettich R.L."/>
            <person name="Banfield J.F."/>
        </authorList>
    </citation>
    <scope>NUCLEOTIDE SEQUENCE [LARGE SCALE GENOMIC DNA]</scope>
</reference>
<dbReference type="Gene3D" id="1.20.1740.10">
    <property type="entry name" value="Amino acid/polyamine transporter I"/>
    <property type="match status" value="1"/>
</dbReference>
<keyword evidence="1" id="KW-1133">Transmembrane helix</keyword>
<keyword evidence="1" id="KW-0472">Membrane</keyword>
<proteinExistence type="predicted"/>
<evidence type="ECO:0000313" key="3">
    <source>
        <dbReference type="Proteomes" id="UP000009376"/>
    </source>
</evidence>
<feature type="transmembrane region" description="Helical" evidence="1">
    <location>
        <begin position="119"/>
        <end position="141"/>
    </location>
</feature>
<name>D6GVW4_PARA5</name>
<feature type="transmembrane region" description="Helical" evidence="1">
    <location>
        <begin position="79"/>
        <end position="99"/>
    </location>
</feature>
<feature type="transmembrane region" description="Helical" evidence="1">
    <location>
        <begin position="49"/>
        <end position="73"/>
    </location>
</feature>
<dbReference type="AlphaFoldDB" id="D6GVW4"/>
<evidence type="ECO:0000256" key="1">
    <source>
        <dbReference type="SAM" id="Phobius"/>
    </source>
</evidence>
<organism evidence="2 3">
    <name type="scientific">Candidatus Parvarchaeum acidophilus ARMAN-5</name>
    <dbReference type="NCBI Taxonomy" id="662762"/>
    <lineage>
        <taxon>Archaea</taxon>
        <taxon>Candidatus Parvarchaeota</taxon>
        <taxon>Candidatus Parvarchaeum</taxon>
    </lineage>
</organism>
<accession>D6GVW4</accession>
<gene>
    <name evidence="2" type="ORF">BJBARM5_0633</name>
</gene>
<evidence type="ECO:0000313" key="2">
    <source>
        <dbReference type="EMBL" id="EFD92629.1"/>
    </source>
</evidence>
<protein>
    <submittedName>
        <fullName evidence="2">Uncharacterized protein</fullName>
    </submittedName>
</protein>